<keyword evidence="1" id="KW-1133">Transmembrane helix</keyword>
<evidence type="ECO:0000313" key="3">
    <source>
        <dbReference type="Proteomes" id="UP000193900"/>
    </source>
</evidence>
<name>A0A1Y5SBY0_9RHOB</name>
<keyword evidence="1" id="KW-0472">Membrane</keyword>
<dbReference type="InterPro" id="IPR011088">
    <property type="entry name" value="Phage_phiNM3_A0EWY4"/>
</dbReference>
<keyword evidence="3" id="KW-1185">Reference proteome</keyword>
<protein>
    <recommendedName>
        <fullName evidence="4">DUF1523 domain-containing protein</fullName>
    </recommendedName>
</protein>
<dbReference type="Proteomes" id="UP000193900">
    <property type="component" value="Unassembled WGS sequence"/>
</dbReference>
<sequence>MRNIRRVLRVIVFLVVGLFLHYVMPQQDVARITSTEIFRTDFSGVTRLFYAQADAGAAEQVTRDVRLINTERRRTYLFGLVRGGPQTMVYRNEDTGWIYPPYFKFDSSDLQAEAAASISTAEPYNWVVVTHYGWRIRFLSVYPNAVSIREIPGPDYRPIPWVNIIVFIALIAGYFFVRAMWLQFRERTLDPIGDRAGDQIDRVQADIAKGRGRFRRWLDSWKSKDRR</sequence>
<dbReference type="Pfam" id="PF07509">
    <property type="entry name" value="DUF1523"/>
    <property type="match status" value="1"/>
</dbReference>
<reference evidence="2 3" key="1">
    <citation type="submission" date="2017-03" db="EMBL/GenBank/DDBJ databases">
        <authorList>
            <person name="Afonso C.L."/>
            <person name="Miller P.J."/>
            <person name="Scott M.A."/>
            <person name="Spackman E."/>
            <person name="Goraichik I."/>
            <person name="Dimitrov K.M."/>
            <person name="Suarez D.L."/>
            <person name="Swayne D.E."/>
        </authorList>
    </citation>
    <scope>NUCLEOTIDE SEQUENCE [LARGE SCALE GENOMIC DNA]</scope>
    <source>
        <strain evidence="2 3">CECT 7023</strain>
    </source>
</reference>
<evidence type="ECO:0000313" key="2">
    <source>
        <dbReference type="EMBL" id="SLN36134.1"/>
    </source>
</evidence>
<dbReference type="OrthoDB" id="5354324at2"/>
<dbReference type="EMBL" id="FWFZ01000005">
    <property type="protein sequence ID" value="SLN36134.1"/>
    <property type="molecule type" value="Genomic_DNA"/>
</dbReference>
<evidence type="ECO:0000256" key="1">
    <source>
        <dbReference type="SAM" id="Phobius"/>
    </source>
</evidence>
<feature type="transmembrane region" description="Helical" evidence="1">
    <location>
        <begin position="159"/>
        <end position="177"/>
    </location>
</feature>
<keyword evidence="1" id="KW-0812">Transmembrane</keyword>
<proteinExistence type="predicted"/>
<organism evidence="2 3">
    <name type="scientific">Roseisalinus antarcticus</name>
    <dbReference type="NCBI Taxonomy" id="254357"/>
    <lineage>
        <taxon>Bacteria</taxon>
        <taxon>Pseudomonadati</taxon>
        <taxon>Pseudomonadota</taxon>
        <taxon>Alphaproteobacteria</taxon>
        <taxon>Rhodobacterales</taxon>
        <taxon>Roseobacteraceae</taxon>
        <taxon>Roseisalinus</taxon>
    </lineage>
</organism>
<accession>A0A1Y5SBY0</accession>
<dbReference type="RefSeq" id="WP_085878204.1">
    <property type="nucleotide sequence ID" value="NZ_FWFZ01000005.1"/>
</dbReference>
<gene>
    <name evidence="2" type="ORF">ROA7023_01308</name>
</gene>
<dbReference type="AlphaFoldDB" id="A0A1Y5SBY0"/>
<evidence type="ECO:0008006" key="4">
    <source>
        <dbReference type="Google" id="ProtNLM"/>
    </source>
</evidence>